<dbReference type="RefSeq" id="WP_045799027.1">
    <property type="nucleotide sequence ID" value="NZ_LAOI01000001.1"/>
</dbReference>
<proteinExistence type="predicted"/>
<accession>A0A0F3QC67</accession>
<dbReference type="Gene3D" id="3.40.50.410">
    <property type="entry name" value="von Willebrand factor, type A domain"/>
    <property type="match status" value="1"/>
</dbReference>
<feature type="domain" description="VWFA" evidence="1">
    <location>
        <begin position="275"/>
        <end position="451"/>
    </location>
</feature>
<evidence type="ECO:0000313" key="2">
    <source>
        <dbReference type="EMBL" id="KJV90123.1"/>
    </source>
</evidence>
<reference evidence="2 3" key="1">
    <citation type="submission" date="2015-02" db="EMBL/GenBank/DDBJ databases">
        <title>Genome Sequencing of Rickettsiales.</title>
        <authorList>
            <person name="Daugherty S.C."/>
            <person name="Su Q."/>
            <person name="Abolude K."/>
            <person name="Beier-Sexton M."/>
            <person name="Carlyon J.A."/>
            <person name="Carter R."/>
            <person name="Day N.P."/>
            <person name="Dumler S.J."/>
            <person name="Dyachenko V."/>
            <person name="Godinez A."/>
            <person name="Kurtti T.J."/>
            <person name="Lichay M."/>
            <person name="Mullins K.E."/>
            <person name="Ott S."/>
            <person name="Pappas-Brown V."/>
            <person name="Paris D.H."/>
            <person name="Patel P."/>
            <person name="Richards A.L."/>
            <person name="Sadzewicz L."/>
            <person name="Sears K."/>
            <person name="Seidman D."/>
            <person name="Sengamalay N."/>
            <person name="Stenos J."/>
            <person name="Tallon L.J."/>
            <person name="Vincent G."/>
            <person name="Fraser C.M."/>
            <person name="Munderloh U."/>
            <person name="Dunning-Hotopp J.C."/>
        </authorList>
    </citation>
    <scope>NUCLEOTIDE SEQUENCE [LARGE SCALE GENOMIC DNA]</scope>
    <source>
        <strain evidence="2 3">RML An4</strain>
    </source>
</reference>
<dbReference type="SMART" id="SM00327">
    <property type="entry name" value="VWA"/>
    <property type="match status" value="1"/>
</dbReference>
<gene>
    <name evidence="2" type="ORF">RBEAN4_1125</name>
</gene>
<evidence type="ECO:0000313" key="3">
    <source>
        <dbReference type="Proteomes" id="UP000033661"/>
    </source>
</evidence>
<evidence type="ECO:0000259" key="1">
    <source>
        <dbReference type="PROSITE" id="PS50234"/>
    </source>
</evidence>
<sequence>MPIQHKMPEQKWQIFLRALGAKGIEVETVTDSKVIFKISAEDLEHLRNLLDDKEALKKNVIHALFNSEKNNIEKLEEYTYDADILDKDISKLLNKIVSPKFIQKNNIDNILDKLRIEFDEKLLVSKGKLSFKNPIKKDIKEATLKLLQATIKDEKSLSKILVNEEDITPFQKAIYHPTDFSQLITQISSNEENSLNFIMNNGAIAQSVQVYTADGKAPIIASDLKDGFIIDKQYLLKYLLPIFNGFIWNEEGKFPIMFAPKNPKVLDGENNYAHNISLLIDISGSMEKDFSVYKNNILKILDKLAEIPNWQINIVVFNDESTARSFSNQENNIEDIKVYINNLKANGYTKLYGTIKEALESFKGKIDESSTLIVFTDGKDEGTNSNVTEKDVVDVTSEVIKNPQFNMYTVGFGQYYNQEFFEQVATRGGFTHVSLNDPTGMHQLQQYIDNIEQKVTTFEIITEELKLITRVKAGDVFIGGEVNISEGNEFHMNGQPFSIGTENHEVETIGISEYVA</sequence>
<dbReference type="EMBL" id="LAOI01000001">
    <property type="protein sequence ID" value="KJV90123.1"/>
    <property type="molecule type" value="Genomic_DNA"/>
</dbReference>
<dbReference type="PATRIC" id="fig|1359193.3.peg.1086"/>
<dbReference type="PANTHER" id="PTHR45737">
    <property type="entry name" value="VON WILLEBRAND FACTOR A DOMAIN-CONTAINING PROTEIN 5A"/>
    <property type="match status" value="1"/>
</dbReference>
<comment type="caution">
    <text evidence="2">The sequence shown here is derived from an EMBL/GenBank/DDBJ whole genome shotgun (WGS) entry which is preliminary data.</text>
</comment>
<dbReference type="AlphaFoldDB" id="A0A0F3QC67"/>
<name>A0A0F3QC67_RICBE</name>
<dbReference type="PANTHER" id="PTHR45737:SF6">
    <property type="entry name" value="VON WILLEBRAND FACTOR A DOMAIN-CONTAINING PROTEIN 5A"/>
    <property type="match status" value="1"/>
</dbReference>
<dbReference type="InterPro" id="IPR002035">
    <property type="entry name" value="VWF_A"/>
</dbReference>
<dbReference type="InterPro" id="IPR036465">
    <property type="entry name" value="vWFA_dom_sf"/>
</dbReference>
<keyword evidence="3" id="KW-1185">Reference proteome</keyword>
<dbReference type="PROSITE" id="PS50234">
    <property type="entry name" value="VWFA"/>
    <property type="match status" value="1"/>
</dbReference>
<organism evidence="2 3">
    <name type="scientific">Rickettsia bellii str. RML An4</name>
    <dbReference type="NCBI Taxonomy" id="1359193"/>
    <lineage>
        <taxon>Bacteria</taxon>
        <taxon>Pseudomonadati</taxon>
        <taxon>Pseudomonadota</taxon>
        <taxon>Alphaproteobacteria</taxon>
        <taxon>Rickettsiales</taxon>
        <taxon>Rickettsiaceae</taxon>
        <taxon>Rickettsieae</taxon>
        <taxon>Rickettsia</taxon>
        <taxon>belli group</taxon>
    </lineage>
</organism>
<dbReference type="Pfam" id="PF00092">
    <property type="entry name" value="VWA"/>
    <property type="match status" value="1"/>
</dbReference>
<dbReference type="SUPFAM" id="SSF53300">
    <property type="entry name" value="vWA-like"/>
    <property type="match status" value="1"/>
</dbReference>
<protein>
    <submittedName>
        <fullName evidence="2">von Willebrand factor type A domain protein</fullName>
    </submittedName>
</protein>
<dbReference type="Proteomes" id="UP000033661">
    <property type="component" value="Unassembled WGS sequence"/>
</dbReference>